<dbReference type="AlphaFoldDB" id="A0A401FS51"/>
<feature type="coiled-coil region" evidence="1">
    <location>
        <begin position="195"/>
        <end position="222"/>
    </location>
</feature>
<dbReference type="Gene3D" id="3.40.50.300">
    <property type="entry name" value="P-loop containing nucleotide triphosphate hydrolases"/>
    <property type="match status" value="2"/>
</dbReference>
<sequence>MKLRRLELNNIGCFGEKSFDFSDLTVVFGENRTGKSTLVYALFFALFGQHLNSGLKMTDLCRKGEKSGTSALWFGDGPDEYQLCQFTNRLPKLFQKGTGEMPWQPLSLNDTSALKNHIPLSAEIASLGSFFRESELIYFLQDMPRYNKTLLQNLVGMDEALILRSRFKKALGKAREVRKAIQNAAPKKGSDPLNLELTRRQLASAEKELRETETAYAASLDTRLPNPAVFMLLQQQHDEKQKHCEALLRQKEKLPSAAALAEQKAALESQIRPEKQITDHLALLRQRLGEYIQKEKQIRLRLERLKSLESEPSCPICGQTVTRQRISDLTAELDRLAEKAARHRKQIEAGLEKIAVQRKEKETTQAALDQVRRQIREQHDADTRLAELKAQTEGLKSDLKQFEAIGSGDLRDAGAKYQVRADIERRRAFLQKEVIRHQVAIRQYDDHVKRVGENRKHLAEAEQKVLICSTAWQAADDAIQSLGSRLLEKVRESIQNWTAHFTFLNRFDIQMTDRELLPVIQARGYQYKLNQMSKSERIFLYLMLKLAIGDALGHLGIFVLDDPADGLDIRRKQTLAYLLAEVSRRRQVIVTTNDMAFAELFPGGSRIDLDACEDAASG</sequence>
<gene>
    <name evidence="3" type="ORF">DENIS_0742</name>
</gene>
<reference evidence="4" key="1">
    <citation type="submission" date="2017-11" db="EMBL/GenBank/DDBJ databases">
        <authorList>
            <person name="Watanabe M."/>
            <person name="Kojima H."/>
        </authorList>
    </citation>
    <scope>NUCLEOTIDE SEQUENCE [LARGE SCALE GENOMIC DNA]</scope>
    <source>
        <strain evidence="4">Tokyo 01</strain>
    </source>
</reference>
<evidence type="ECO:0000313" key="4">
    <source>
        <dbReference type="Proteomes" id="UP000288096"/>
    </source>
</evidence>
<keyword evidence="4" id="KW-1185">Reference proteome</keyword>
<dbReference type="RefSeq" id="WP_124327281.1">
    <property type="nucleotide sequence ID" value="NZ_BEXT01000001.1"/>
</dbReference>
<dbReference type="SUPFAM" id="SSF52540">
    <property type="entry name" value="P-loop containing nucleoside triphosphate hydrolases"/>
    <property type="match status" value="1"/>
</dbReference>
<name>A0A401FS51_9BACT</name>
<comment type="caution">
    <text evidence="3">The sequence shown here is derived from an EMBL/GenBank/DDBJ whole genome shotgun (WGS) entry which is preliminary data.</text>
</comment>
<accession>A0A401FS51</accession>
<dbReference type="Pfam" id="PF13476">
    <property type="entry name" value="AAA_23"/>
    <property type="match status" value="1"/>
</dbReference>
<reference evidence="4" key="2">
    <citation type="submission" date="2019-01" db="EMBL/GenBank/DDBJ databases">
        <title>Genome sequence of Desulfonema ishimotonii strain Tokyo 01.</title>
        <authorList>
            <person name="Fukui M."/>
        </authorList>
    </citation>
    <scope>NUCLEOTIDE SEQUENCE [LARGE SCALE GENOMIC DNA]</scope>
    <source>
        <strain evidence="4">Tokyo 01</strain>
    </source>
</reference>
<dbReference type="PANTHER" id="PTHR32114:SF2">
    <property type="entry name" value="ABC TRANSPORTER ABCH.3"/>
    <property type="match status" value="1"/>
</dbReference>
<dbReference type="Proteomes" id="UP000288096">
    <property type="component" value="Unassembled WGS sequence"/>
</dbReference>
<dbReference type="EMBL" id="BEXT01000001">
    <property type="protein sequence ID" value="GBC59801.1"/>
    <property type="molecule type" value="Genomic_DNA"/>
</dbReference>
<dbReference type="InterPro" id="IPR027417">
    <property type="entry name" value="P-loop_NTPase"/>
</dbReference>
<dbReference type="OrthoDB" id="9764467at2"/>
<dbReference type="PANTHER" id="PTHR32114">
    <property type="entry name" value="ABC TRANSPORTER ABCH.3"/>
    <property type="match status" value="1"/>
</dbReference>
<protein>
    <recommendedName>
        <fullName evidence="2">Rad50/SbcC-type AAA domain-containing protein</fullName>
    </recommendedName>
</protein>
<proteinExistence type="predicted"/>
<feature type="domain" description="Rad50/SbcC-type AAA" evidence="2">
    <location>
        <begin position="5"/>
        <end position="254"/>
    </location>
</feature>
<evidence type="ECO:0000256" key="1">
    <source>
        <dbReference type="SAM" id="Coils"/>
    </source>
</evidence>
<dbReference type="InterPro" id="IPR038729">
    <property type="entry name" value="Rad50/SbcC_AAA"/>
</dbReference>
<feature type="coiled-coil region" evidence="1">
    <location>
        <begin position="326"/>
        <end position="405"/>
    </location>
</feature>
<evidence type="ECO:0000259" key="2">
    <source>
        <dbReference type="Pfam" id="PF13476"/>
    </source>
</evidence>
<organism evidence="3 4">
    <name type="scientific">Desulfonema ishimotonii</name>
    <dbReference type="NCBI Taxonomy" id="45657"/>
    <lineage>
        <taxon>Bacteria</taxon>
        <taxon>Pseudomonadati</taxon>
        <taxon>Thermodesulfobacteriota</taxon>
        <taxon>Desulfobacteria</taxon>
        <taxon>Desulfobacterales</taxon>
        <taxon>Desulfococcaceae</taxon>
        <taxon>Desulfonema</taxon>
    </lineage>
</organism>
<evidence type="ECO:0000313" key="3">
    <source>
        <dbReference type="EMBL" id="GBC59801.1"/>
    </source>
</evidence>
<dbReference type="SUPFAM" id="SSF75712">
    <property type="entry name" value="Rad50 coiled-coil Zn hook"/>
    <property type="match status" value="1"/>
</dbReference>
<keyword evidence="1" id="KW-0175">Coiled coil</keyword>